<feature type="compositionally biased region" description="Polar residues" evidence="1">
    <location>
        <begin position="1214"/>
        <end position="1250"/>
    </location>
</feature>
<gene>
    <name evidence="3" type="ORF">K431DRAFT_299645</name>
</gene>
<feature type="compositionally biased region" description="Low complexity" evidence="1">
    <location>
        <begin position="187"/>
        <end position="197"/>
    </location>
</feature>
<dbReference type="Pfam" id="PF09427">
    <property type="entry name" value="DUF2014"/>
    <property type="match status" value="1"/>
</dbReference>
<feature type="compositionally biased region" description="Polar residues" evidence="1">
    <location>
        <begin position="42"/>
        <end position="63"/>
    </location>
</feature>
<evidence type="ECO:0000256" key="1">
    <source>
        <dbReference type="SAM" id="MobiDB-lite"/>
    </source>
</evidence>
<feature type="compositionally biased region" description="Basic residues" evidence="1">
    <location>
        <begin position="202"/>
        <end position="211"/>
    </location>
</feature>
<evidence type="ECO:0000313" key="3">
    <source>
        <dbReference type="EMBL" id="KAF2725923.1"/>
    </source>
</evidence>
<reference evidence="3" key="1">
    <citation type="journal article" date="2020" name="Stud. Mycol.">
        <title>101 Dothideomycetes genomes: a test case for predicting lifestyles and emergence of pathogens.</title>
        <authorList>
            <person name="Haridas S."/>
            <person name="Albert R."/>
            <person name="Binder M."/>
            <person name="Bloem J."/>
            <person name="Labutti K."/>
            <person name="Salamov A."/>
            <person name="Andreopoulos B."/>
            <person name="Baker S."/>
            <person name="Barry K."/>
            <person name="Bills G."/>
            <person name="Bluhm B."/>
            <person name="Cannon C."/>
            <person name="Castanera R."/>
            <person name="Culley D."/>
            <person name="Daum C."/>
            <person name="Ezra D."/>
            <person name="Gonzalez J."/>
            <person name="Henrissat B."/>
            <person name="Kuo A."/>
            <person name="Liang C."/>
            <person name="Lipzen A."/>
            <person name="Lutzoni F."/>
            <person name="Magnuson J."/>
            <person name="Mondo S."/>
            <person name="Nolan M."/>
            <person name="Ohm R."/>
            <person name="Pangilinan J."/>
            <person name="Park H.-J."/>
            <person name="Ramirez L."/>
            <person name="Alfaro M."/>
            <person name="Sun H."/>
            <person name="Tritt A."/>
            <person name="Yoshinaga Y."/>
            <person name="Zwiers L.-H."/>
            <person name="Turgeon B."/>
            <person name="Goodwin S."/>
            <person name="Spatafora J."/>
            <person name="Crous P."/>
            <person name="Grigoriev I."/>
        </authorList>
    </citation>
    <scope>NUCLEOTIDE SEQUENCE</scope>
    <source>
        <strain evidence="3">CBS 116435</strain>
    </source>
</reference>
<dbReference type="SMART" id="SM00353">
    <property type="entry name" value="HLH"/>
    <property type="match status" value="1"/>
</dbReference>
<sequence length="1662" mass="181889">MDPTFWQSGLGEALPDFDQQFGNAQGQEDWEDWLRWEPTAEAPTSENGASGSGSSKNDSPVQNTVWPLGYDDFVFKGTDGIAQPAIVGEDGFNFGLQQVIGTEPFMFGAPNDAANNLSYDSAFDANPQPTNVPKAQPKSPPWPLPSNADPAPLSVPTTNGDDAMRSEPMPATTTTPSFHESPESSNRRSSGGSQSTPPSQPPKKKGGRKRKVQPEPESQDDNEGSGMDGDEPPFKKTSHNVIEKRYRNNLNDKIVELKNSVPSLRAMNKANKGERNEDLEGLTAAHKHNKATIMAKATEYIKHLETRNKSLAEELAQMKARLNAVEAAMGSHRARQTSLSSSPGMMHSSRPRQASSSTQANSPSFLNVPQEQYLQTQGSPTYARPPNPPVDAQNNVPPQRNGGGLVNKLMLGTMAGLMAMEGFNEQQSGDGSPSGLAAFPLGNLLRRGTSDSSISMDKVPRQAAIPLLKICLVVGALIYLIAPLFSSSRRRKERIRSGVRLSQVPSLASPVEVRRKAWLTALQSVWVPKHFLLEVVAVTAKMIKLSVRRIMGAETFNALTGTSQEDEIARIKAWDIAVDAQLAGGDAEVSYYRLLLTLMASGTLPDSPIRLMQKAVHFRVFFWEVANAGYGNLIMFKQFTEKVGRIYWDSARKMQKELVHARQQGRPAQDDDVELLPDHLARLLELNCDDVLTDEMIQRAWNLAWNKPSAYRTVTNSARDSVVEDHAIRSPLDAIAAWYANMTVDDTLADAMNTKTSSLDTEYYIGEAVSMAPPASGTQIRALAAKAILSSTNRNKNIVAVLEALPVSSPTAGMTVTHQTPTSPDIHIALTLAKLLSLLASSSPATVRNRAFDMLGSLRLPPTTLTLLTAAASFRLLQFVSQEKQLTRLAEFGAEDIASSLRIWVGTTAGRNAGLSCEERGRLVDECLAVTKKVGGWEVERDSGYGSSESSAISEHLDPATELCSEEPIRCQSGPRLLSKHEALDNWRQSIASGEPYPLSPPESTLDYLSDYQTDQTVDLSEMWTQPTAADNAWPQRSLPEEQNFAHDTIPQRQPSGFGPTEHSLNLVDRFAWHDVQSSVDSGSPVLSHESQSTQTLQSFSEPDFLLPNALDLHFTPESQWYSGPPCVSQIAYTSAPGNCFIASPTQEPVDLSLDSSSFQCAAPAFRQSTHKAIFPAQGGQTAFYRSPVPSQVAPKRPLLPRTNGRATMAPQAAPSSSQGTGRPQMTGQGSMQRTPTSVSTASGRNSQSHGMPEVSKTQTQAQTQTQRTLSASQGSTQIVAATCVPDSAFQPRSIPPVNQYADPFYDDFSAFIQYDQEEPNNANEPASCSTYQTGPGLTISADTSADQHAHTATADTTQQTIPAAPQAAPMTKAMSSEGDEGRYRNHPLYAQGPAKDGLYYCPFKDTATDPSCNHKATKLKCNYDKYIDSHLKPFRCKFETCAKQEFSSTACLLRHEREAHGMHGHGERPHLCWYTGCERGMSGNGFPRRYNLFDHMKRVHDHKETPSTSGDAGDKKTIGRKRKASNPPAAAAEPPSQKSKLMQMPPQPLPAQQMPTQQHQHQHQPQPRPQQPLPQQQHRHHLQQQAHSQEAPPGYIPVQEVQSHAPQQAPQQQPYNHANWTNRKDAIARHVEMLSQETISESAIQSMSQELRRLSQEANSA</sequence>
<dbReference type="SMART" id="SM00355">
    <property type="entry name" value="ZnF_C2H2"/>
    <property type="match status" value="2"/>
</dbReference>
<dbReference type="PANTHER" id="PTHR47336:SF2">
    <property type="entry name" value="TRANSCRIPTION FACTOR HMS1-RELATED"/>
    <property type="match status" value="1"/>
</dbReference>
<protein>
    <recommendedName>
        <fullName evidence="2">BHLH domain-containing protein</fullName>
    </recommendedName>
</protein>
<proteinExistence type="predicted"/>
<dbReference type="OrthoDB" id="2133190at2759"/>
<feature type="region of interest" description="Disordered" evidence="1">
    <location>
        <begin position="1501"/>
        <end position="1625"/>
    </location>
</feature>
<dbReference type="SUPFAM" id="SSF47459">
    <property type="entry name" value="HLH, helix-loop-helix DNA-binding domain"/>
    <property type="match status" value="1"/>
</dbReference>
<feature type="compositionally biased region" description="Low complexity" evidence="1">
    <location>
        <begin position="338"/>
        <end position="352"/>
    </location>
</feature>
<feature type="compositionally biased region" description="Low complexity" evidence="1">
    <location>
        <begin position="1258"/>
        <end position="1269"/>
    </location>
</feature>
<dbReference type="GO" id="GO:0045944">
    <property type="term" value="P:positive regulation of transcription by RNA polymerase II"/>
    <property type="evidence" value="ECO:0007669"/>
    <property type="project" value="InterPro"/>
</dbReference>
<feature type="domain" description="BHLH" evidence="2">
    <location>
        <begin position="234"/>
        <end position="304"/>
    </location>
</feature>
<feature type="region of interest" description="Disordered" evidence="1">
    <location>
        <begin position="1"/>
        <end position="63"/>
    </location>
</feature>
<dbReference type="InterPro" id="IPR019006">
    <property type="entry name" value="Sre1_C"/>
</dbReference>
<dbReference type="InterPro" id="IPR011598">
    <property type="entry name" value="bHLH_dom"/>
</dbReference>
<dbReference type="InterPro" id="IPR059095">
    <property type="entry name" value="Znf_C2H2_17_2nd"/>
</dbReference>
<feature type="compositionally biased region" description="Low complexity" evidence="1">
    <location>
        <begin position="1551"/>
        <end position="1566"/>
    </location>
</feature>
<dbReference type="GO" id="GO:0032933">
    <property type="term" value="P:SREBP signaling pathway"/>
    <property type="evidence" value="ECO:0007669"/>
    <property type="project" value="InterPro"/>
</dbReference>
<dbReference type="InterPro" id="IPR052099">
    <property type="entry name" value="Regulatory_TF_Diverse"/>
</dbReference>
<feature type="compositionally biased region" description="Acidic residues" evidence="1">
    <location>
        <begin position="217"/>
        <end position="231"/>
    </location>
</feature>
<evidence type="ECO:0000259" key="2">
    <source>
        <dbReference type="PROSITE" id="PS50888"/>
    </source>
</evidence>
<feature type="compositionally biased region" description="Polar residues" evidence="1">
    <location>
        <begin position="353"/>
        <end position="380"/>
    </location>
</feature>
<dbReference type="GO" id="GO:0046983">
    <property type="term" value="F:protein dimerization activity"/>
    <property type="evidence" value="ECO:0007669"/>
    <property type="project" value="InterPro"/>
</dbReference>
<name>A0A9P4UUM6_9PEZI</name>
<evidence type="ECO:0000313" key="4">
    <source>
        <dbReference type="Proteomes" id="UP000799441"/>
    </source>
</evidence>
<dbReference type="Pfam" id="PF00010">
    <property type="entry name" value="HLH"/>
    <property type="match status" value="1"/>
</dbReference>
<feature type="compositionally biased region" description="Low complexity" evidence="1">
    <location>
        <begin position="1606"/>
        <end position="1615"/>
    </location>
</feature>
<dbReference type="PROSITE" id="PS50888">
    <property type="entry name" value="BHLH"/>
    <property type="match status" value="1"/>
</dbReference>
<feature type="region of interest" description="Disordered" evidence="1">
    <location>
        <begin position="1186"/>
        <end position="1275"/>
    </location>
</feature>
<dbReference type="InterPro" id="IPR013087">
    <property type="entry name" value="Znf_C2H2_type"/>
</dbReference>
<accession>A0A9P4UUM6</accession>
<dbReference type="Gene3D" id="4.10.280.10">
    <property type="entry name" value="Helix-loop-helix DNA-binding domain"/>
    <property type="match status" value="1"/>
</dbReference>
<dbReference type="Pfam" id="PF26177">
    <property type="entry name" value="zf_C2H2_17_1st"/>
    <property type="match status" value="1"/>
</dbReference>
<dbReference type="EMBL" id="MU003766">
    <property type="protein sequence ID" value="KAF2725923.1"/>
    <property type="molecule type" value="Genomic_DNA"/>
</dbReference>
<dbReference type="Proteomes" id="UP000799441">
    <property type="component" value="Unassembled WGS sequence"/>
</dbReference>
<dbReference type="CDD" id="cd11399">
    <property type="entry name" value="bHLHzip_scHMS1_like"/>
    <property type="match status" value="1"/>
</dbReference>
<comment type="caution">
    <text evidence="3">The sequence shown here is derived from an EMBL/GenBank/DDBJ whole genome shotgun (WGS) entry which is preliminary data.</text>
</comment>
<dbReference type="InterPro" id="IPR036638">
    <property type="entry name" value="HLH_DNA-bd_sf"/>
</dbReference>
<organism evidence="3 4">
    <name type="scientific">Polychaeton citri CBS 116435</name>
    <dbReference type="NCBI Taxonomy" id="1314669"/>
    <lineage>
        <taxon>Eukaryota</taxon>
        <taxon>Fungi</taxon>
        <taxon>Dikarya</taxon>
        <taxon>Ascomycota</taxon>
        <taxon>Pezizomycotina</taxon>
        <taxon>Dothideomycetes</taxon>
        <taxon>Dothideomycetidae</taxon>
        <taxon>Capnodiales</taxon>
        <taxon>Capnodiaceae</taxon>
        <taxon>Polychaeton</taxon>
    </lineage>
</organism>
<dbReference type="InterPro" id="IPR059009">
    <property type="entry name" value="Znf_C2H2_17_1st"/>
</dbReference>
<dbReference type="Pfam" id="PF26176">
    <property type="entry name" value="zf_C2H2_17_2"/>
    <property type="match status" value="1"/>
</dbReference>
<feature type="region of interest" description="Disordered" evidence="1">
    <location>
        <begin position="327"/>
        <end position="405"/>
    </location>
</feature>
<keyword evidence="4" id="KW-1185">Reference proteome</keyword>
<feature type="region of interest" description="Disordered" evidence="1">
    <location>
        <begin position="118"/>
        <end position="240"/>
    </location>
</feature>
<dbReference type="PANTHER" id="PTHR47336">
    <property type="entry name" value="TRANSCRIPTION FACTOR HMS1-RELATED"/>
    <property type="match status" value="1"/>
</dbReference>
<dbReference type="Gene3D" id="3.30.160.60">
    <property type="entry name" value="Classic Zinc Finger"/>
    <property type="match status" value="1"/>
</dbReference>